<evidence type="ECO:0000313" key="1">
    <source>
        <dbReference type="EMBL" id="KAF0039245.1"/>
    </source>
</evidence>
<accession>A0A6A4T2C2</accession>
<dbReference type="Proteomes" id="UP000438429">
    <property type="component" value="Unassembled WGS sequence"/>
</dbReference>
<organism evidence="1 2">
    <name type="scientific">Scophthalmus maximus</name>
    <name type="common">Turbot</name>
    <name type="synonym">Psetta maxima</name>
    <dbReference type="NCBI Taxonomy" id="52904"/>
    <lineage>
        <taxon>Eukaryota</taxon>
        <taxon>Metazoa</taxon>
        <taxon>Chordata</taxon>
        <taxon>Craniata</taxon>
        <taxon>Vertebrata</taxon>
        <taxon>Euteleostomi</taxon>
        <taxon>Actinopterygii</taxon>
        <taxon>Neopterygii</taxon>
        <taxon>Teleostei</taxon>
        <taxon>Neoteleostei</taxon>
        <taxon>Acanthomorphata</taxon>
        <taxon>Carangaria</taxon>
        <taxon>Pleuronectiformes</taxon>
        <taxon>Pleuronectoidei</taxon>
        <taxon>Scophthalmidae</taxon>
        <taxon>Scophthalmus</taxon>
    </lineage>
</organism>
<protein>
    <submittedName>
        <fullName evidence="1">Uncharacterized protein</fullName>
    </submittedName>
</protein>
<evidence type="ECO:0000313" key="2">
    <source>
        <dbReference type="Proteomes" id="UP000438429"/>
    </source>
</evidence>
<dbReference type="AlphaFoldDB" id="A0A6A4T2C2"/>
<dbReference type="EMBL" id="VEVO01000007">
    <property type="protein sequence ID" value="KAF0039245.1"/>
    <property type="molecule type" value="Genomic_DNA"/>
</dbReference>
<comment type="caution">
    <text evidence="1">The sequence shown here is derived from an EMBL/GenBank/DDBJ whole genome shotgun (WGS) entry which is preliminary data.</text>
</comment>
<gene>
    <name evidence="1" type="ORF">F2P81_007480</name>
</gene>
<sequence>MGARKSYIYIGFLKAVEKQRVNGVPVDSHFPAKLLLDISGSMRCIVSVTLDVAQASAFVNSGCQANQLRSTLCSKRMQSAESLSTGRQNKDFRGMYFKIHKLSVHATVDICIQLLTCSGSGISTVYAFESTVNQKQVFLMASTLSRYLYHELCMKADDASPFPKLECLG</sequence>
<reference evidence="1 2" key="1">
    <citation type="submission" date="2019-06" db="EMBL/GenBank/DDBJ databases">
        <title>Draft genomes of female and male turbot (Scophthalmus maximus).</title>
        <authorList>
            <person name="Xu H."/>
            <person name="Xu X.-W."/>
            <person name="Shao C."/>
            <person name="Chen S."/>
        </authorList>
    </citation>
    <scope>NUCLEOTIDE SEQUENCE [LARGE SCALE GENOMIC DNA]</scope>
    <source>
        <strain evidence="1">Ysfricsl-2016a</strain>
        <tissue evidence="1">Blood</tissue>
    </source>
</reference>
<name>A0A6A4T2C2_SCOMX</name>
<proteinExistence type="predicted"/>